<comment type="caution">
    <text evidence="1">The sequence shown here is derived from an EMBL/GenBank/DDBJ whole genome shotgun (WGS) entry which is preliminary data.</text>
</comment>
<accession>A0ABS2RGG6</accession>
<evidence type="ECO:0000313" key="2">
    <source>
        <dbReference type="Proteomes" id="UP000704762"/>
    </source>
</evidence>
<organism evidence="1 2">
    <name type="scientific">Microlunatus panaciterrae</name>
    <dbReference type="NCBI Taxonomy" id="400768"/>
    <lineage>
        <taxon>Bacteria</taxon>
        <taxon>Bacillati</taxon>
        <taxon>Actinomycetota</taxon>
        <taxon>Actinomycetes</taxon>
        <taxon>Propionibacteriales</taxon>
        <taxon>Propionibacteriaceae</taxon>
        <taxon>Microlunatus</taxon>
    </lineage>
</organism>
<dbReference type="EMBL" id="JAFBCF010000001">
    <property type="protein sequence ID" value="MBM7798062.1"/>
    <property type="molecule type" value="Genomic_DNA"/>
</dbReference>
<name>A0ABS2RGG6_9ACTN</name>
<protein>
    <submittedName>
        <fullName evidence="1">Uncharacterized protein</fullName>
    </submittedName>
</protein>
<evidence type="ECO:0000313" key="1">
    <source>
        <dbReference type="EMBL" id="MBM7798062.1"/>
    </source>
</evidence>
<gene>
    <name evidence="1" type="ORF">JOE57_000983</name>
</gene>
<reference evidence="1 2" key="1">
    <citation type="submission" date="2021-01" db="EMBL/GenBank/DDBJ databases">
        <title>Sequencing the genomes of 1000 actinobacteria strains.</title>
        <authorList>
            <person name="Klenk H.-P."/>
        </authorList>
    </citation>
    <scope>NUCLEOTIDE SEQUENCE [LARGE SCALE GENOMIC DNA]</scope>
    <source>
        <strain evidence="1 2">DSM 18662</strain>
    </source>
</reference>
<proteinExistence type="predicted"/>
<keyword evidence="2" id="KW-1185">Reference proteome</keyword>
<sequence length="670" mass="73455">MPIFRPLDASTPGGEPPNLDEAAEVMLTGQTLKRLLADGSALPELEEAMHTGDTRAFAAALERNGVLDQLALICRWVCSWHVQRRCFWVCRDHDLEEMSLEEARQATLGFAKLAEVDGVLEKLIDAVDSADGDVFNKLLDRFGLGRYCRFICVLILTVRCELFCLRLQPRGEKEKPRDLVAVIRDVARATAAVAEDDNGLESAVNAYMSGNFEVIHRLLEAKDVFRFCRLVCWWFCVLIPYLRCVRVCRALGPIDVGRIPRPGDPGPIRQWAEVVASLAADRQQVDELLAPVFAFEDDKFLEAVRRHDLRLWCHYVCFWFYRLRCHRNCFLICPPRPPLPLFYRLGEYDFPAEVDSAAGGSGLTLPTGLDGQRAFFATVRLNGSELQKQYNGGGPEYRFEVNTGAGWTPVLGGQIAPTAIGSWTRAGLLTPQMYVVNSTGAPNEIPVVVKPGGWIEVPTANNYWGAEGYFSSNGNYIMFDTTTVVAATPHDASSVDAGEAVPSSELGADHTIGLRMRWRKVGDTTDGLIVGTADTVAVSNDRWNLVSKGGKWLPSRVNGQLAVVSLDIDELGAGCADITDQLHVRYTASHPNLGVVSLDLQGPGGLTLTMVNDASSTPDNTFGVAEITAPKTASDLPRCSYIAKLSATLMLTDGDHVPDAVRDEIAFHKA</sequence>
<dbReference type="Proteomes" id="UP000704762">
    <property type="component" value="Unassembled WGS sequence"/>
</dbReference>
<dbReference type="RefSeq" id="WP_204916668.1">
    <property type="nucleotide sequence ID" value="NZ_BAAAQP010000011.1"/>
</dbReference>